<feature type="region of interest" description="Disordered" evidence="1">
    <location>
        <begin position="1"/>
        <end position="33"/>
    </location>
</feature>
<name>A0A7S4EJR0_9STRA</name>
<dbReference type="GO" id="GO:0045893">
    <property type="term" value="P:positive regulation of DNA-templated transcription"/>
    <property type="evidence" value="ECO:0007669"/>
    <property type="project" value="TreeGrafter"/>
</dbReference>
<organism evidence="3">
    <name type="scientific">Pseudo-nitzschia australis</name>
    <dbReference type="NCBI Taxonomy" id="44445"/>
    <lineage>
        <taxon>Eukaryota</taxon>
        <taxon>Sar</taxon>
        <taxon>Stramenopiles</taxon>
        <taxon>Ochrophyta</taxon>
        <taxon>Bacillariophyta</taxon>
        <taxon>Bacillariophyceae</taxon>
        <taxon>Bacillariophycidae</taxon>
        <taxon>Bacillariales</taxon>
        <taxon>Bacillariaceae</taxon>
        <taxon>Pseudo-nitzschia</taxon>
    </lineage>
</organism>
<accession>A0A7S4EJR0</accession>
<evidence type="ECO:0000313" key="3">
    <source>
        <dbReference type="EMBL" id="CAE0717740.1"/>
    </source>
</evidence>
<dbReference type="InterPro" id="IPR056583">
    <property type="entry name" value="EDRF1_TPR"/>
</dbReference>
<dbReference type="EMBL" id="HBIX01014296">
    <property type="protein sequence ID" value="CAE0717740.1"/>
    <property type="molecule type" value="Transcribed_RNA"/>
</dbReference>
<sequence length="750" mass="84281">MPQSSEYLPRAIASPSDPNNVNNHHERQHQPYASVSIDKLNKARDHLVRGISTLSTLFEKDLEKRRLYREAEKRKQDAVLKTSRRRQRQQQTNVYEAKPKGSDEEEKGNERIPMVSPAMVMQLFGMNFKLVNVSLRLAEHHLGNYYSSSAMQALRTAARRLNDAAYLLDLYKIETREIETEANTSGIGKDKEEDEKRRESLQLQYIWLLEHCGHFARSFASDELWRDRGHASGEDVISVLSDVENAFVENSGKIGVNYGGKENKNYKSRFWRMVQLDVLLKTSKGRISLHSLSGIVAPPNMDAKRAEDAIDVAEGVLNQERTLRRERRKVLVASCVSYSRAITAFQYTMMGLDPSEYEPAYDQMVLLNLLRQRLGDACNETGKVLLAALRTLLVNNQGSKKNDGSQLAAEAILCSAEFWFTQGLEAFQACGDTRNLALLRCNLCQSYKLRANSGFSKGDASSSSKHAEDCLQHAADQLLTAHEDLGQRDVDPQTWDMVSEELAATFLVLGVRRRQSLLGSGNAPVIFQVMRLSPGQERSVVEPMERALKVYKQSDNAHQAAAVHYQLALTYSKLWTCQLNESNTRKKLSKAFENYSSAFTYFSNHTRGNEPSFCLLCLDLASLYAAIPGEEGIIKSLGCCLDCCDTFSMESIKASTALAASTAKSKADWYDKMETIAESVDDRVFKLLRSLVKIDPVRYKDLYREGLTAKMVSSVPDDDDFDMNAKSAALLALHDVLLAIKKMYGIIVCK</sequence>
<gene>
    <name evidence="3" type="ORF">PAUS00366_LOCUS10493</name>
</gene>
<dbReference type="AlphaFoldDB" id="A0A7S4EJR0"/>
<evidence type="ECO:0000256" key="1">
    <source>
        <dbReference type="SAM" id="MobiDB-lite"/>
    </source>
</evidence>
<dbReference type="PANTHER" id="PTHR15000">
    <property type="entry name" value="ERYTHROID DIFFERENTIATION-RELATED FACTOR 1"/>
    <property type="match status" value="1"/>
</dbReference>
<proteinExistence type="predicted"/>
<reference evidence="3" key="1">
    <citation type="submission" date="2021-01" db="EMBL/GenBank/DDBJ databases">
        <authorList>
            <person name="Corre E."/>
            <person name="Pelletier E."/>
            <person name="Niang G."/>
            <person name="Scheremetjew M."/>
            <person name="Finn R."/>
            <person name="Kale V."/>
            <person name="Holt S."/>
            <person name="Cochrane G."/>
            <person name="Meng A."/>
            <person name="Brown T."/>
            <person name="Cohen L."/>
        </authorList>
    </citation>
    <scope>NUCLEOTIDE SEQUENCE</scope>
    <source>
        <strain evidence="3">10249 10 AB</strain>
    </source>
</reference>
<dbReference type="Pfam" id="PF23723">
    <property type="entry name" value="TPR_EDRF1"/>
    <property type="match status" value="1"/>
</dbReference>
<feature type="region of interest" description="Disordered" evidence="1">
    <location>
        <begin position="71"/>
        <end position="110"/>
    </location>
</feature>
<protein>
    <recommendedName>
        <fullName evidence="2">EDRF1 TPR repeats region domain-containing protein</fullName>
    </recommendedName>
</protein>
<dbReference type="PANTHER" id="PTHR15000:SF1">
    <property type="entry name" value="ERYTHROID DIFFERENTIATION-RELATED FACTOR 1"/>
    <property type="match status" value="1"/>
</dbReference>
<evidence type="ECO:0000259" key="2">
    <source>
        <dbReference type="Pfam" id="PF23723"/>
    </source>
</evidence>
<feature type="domain" description="EDRF1 TPR repeats region" evidence="2">
    <location>
        <begin position="371"/>
        <end position="603"/>
    </location>
</feature>